<evidence type="ECO:0000256" key="2">
    <source>
        <dbReference type="ARBA" id="ARBA00022763"/>
    </source>
</evidence>
<accession>A0A5C1ADY0</accession>
<evidence type="ECO:0000313" key="7">
    <source>
        <dbReference type="EMBL" id="QEL15278.1"/>
    </source>
</evidence>
<comment type="similarity">
    <text evidence="6">Belongs to the RuvA family.</text>
</comment>
<dbReference type="HAMAP" id="MF_00031">
    <property type="entry name" value="DNA_HJ_migration_RuvA"/>
    <property type="match status" value="1"/>
</dbReference>
<keyword evidence="7" id="KW-0378">Hydrolase</keyword>
<evidence type="ECO:0000256" key="4">
    <source>
        <dbReference type="ARBA" id="ARBA00023172"/>
    </source>
</evidence>
<keyword evidence="1 6" id="KW-0963">Cytoplasm</keyword>
<comment type="caution">
    <text evidence="6">Lacks conserved residue(s) required for the propagation of feature annotation.</text>
</comment>
<organism evidence="7 8">
    <name type="scientific">Limnoglobus roseus</name>
    <dbReference type="NCBI Taxonomy" id="2598579"/>
    <lineage>
        <taxon>Bacteria</taxon>
        <taxon>Pseudomonadati</taxon>
        <taxon>Planctomycetota</taxon>
        <taxon>Planctomycetia</taxon>
        <taxon>Gemmatales</taxon>
        <taxon>Gemmataceae</taxon>
        <taxon>Limnoglobus</taxon>
    </lineage>
</organism>
<dbReference type="OrthoDB" id="5293449at2"/>
<sequence length="211" mass="23219">MMTKMTGTLVRVLDDEVRVSVGPFEYQLLVPESVRRLLQMKVGQEIVFHTSEYLEGNQSGSRFVPRKIGFLTEMELEFFDLFCTVDKIGVKKALKALSRSPKEIANAISREDAKWLTTLPGIGATTAEQIVSTLKRKVTKYALASDFGQPGSEGEAVPVPSGAAQLIEDIYQALMSVGLNPLEARSKLDSLLKSGQKFDTIEAGLTLIYSK</sequence>
<keyword evidence="7" id="KW-0067">ATP-binding</keyword>
<keyword evidence="8" id="KW-1185">Reference proteome</keyword>
<dbReference type="AlphaFoldDB" id="A0A5C1ADY0"/>
<dbReference type="NCBIfam" id="TIGR00084">
    <property type="entry name" value="ruvA"/>
    <property type="match status" value="1"/>
</dbReference>
<keyword evidence="3 6" id="KW-0238">DNA-binding</keyword>
<evidence type="ECO:0000313" key="8">
    <source>
        <dbReference type="Proteomes" id="UP000324974"/>
    </source>
</evidence>
<evidence type="ECO:0000256" key="3">
    <source>
        <dbReference type="ARBA" id="ARBA00023125"/>
    </source>
</evidence>
<dbReference type="RefSeq" id="WP_149110104.1">
    <property type="nucleotide sequence ID" value="NZ_CP042425.1"/>
</dbReference>
<name>A0A5C1ADY0_9BACT</name>
<gene>
    <name evidence="6" type="primary">ruvA</name>
    <name evidence="7" type="ORF">PX52LOC_02193</name>
</gene>
<dbReference type="Proteomes" id="UP000324974">
    <property type="component" value="Chromosome"/>
</dbReference>
<dbReference type="Gene3D" id="1.10.150.20">
    <property type="entry name" value="5' to 3' exonuclease, C-terminal subdomain"/>
    <property type="match status" value="1"/>
</dbReference>
<dbReference type="GO" id="GO:0003678">
    <property type="term" value="F:DNA helicase activity"/>
    <property type="evidence" value="ECO:0007669"/>
    <property type="project" value="InterPro"/>
</dbReference>
<dbReference type="GO" id="GO:0006310">
    <property type="term" value="P:DNA recombination"/>
    <property type="evidence" value="ECO:0007669"/>
    <property type="project" value="UniProtKB-UniRule"/>
</dbReference>
<dbReference type="SUPFAM" id="SSF47781">
    <property type="entry name" value="RuvA domain 2-like"/>
    <property type="match status" value="1"/>
</dbReference>
<keyword evidence="7" id="KW-0547">Nucleotide-binding</keyword>
<dbReference type="InterPro" id="IPR000085">
    <property type="entry name" value="RuvA"/>
</dbReference>
<proteinExistence type="inferred from homology"/>
<dbReference type="GO" id="GO:0000400">
    <property type="term" value="F:four-way junction DNA binding"/>
    <property type="evidence" value="ECO:0007669"/>
    <property type="project" value="UniProtKB-UniRule"/>
</dbReference>
<dbReference type="GO" id="GO:0048476">
    <property type="term" value="C:Holliday junction resolvase complex"/>
    <property type="evidence" value="ECO:0007669"/>
    <property type="project" value="UniProtKB-UniRule"/>
</dbReference>
<keyword evidence="5 6" id="KW-0234">DNA repair</keyword>
<keyword evidence="4 6" id="KW-0233">DNA recombination</keyword>
<feature type="region of interest" description="Domain III" evidence="6">
    <location>
        <begin position="162"/>
        <end position="211"/>
    </location>
</feature>
<reference evidence="8" key="1">
    <citation type="submission" date="2019-08" db="EMBL/GenBank/DDBJ databases">
        <title>Limnoglobus roseus gen. nov., sp. nov., a novel freshwater planctomycete with a giant genome from the family Gemmataceae.</title>
        <authorList>
            <person name="Kulichevskaya I.S."/>
            <person name="Naumoff D.G."/>
            <person name="Miroshnikov K."/>
            <person name="Ivanova A."/>
            <person name="Philippov D.A."/>
            <person name="Hakobyan A."/>
            <person name="Rijpstra I.C."/>
            <person name="Sinninghe Damste J.S."/>
            <person name="Liesack W."/>
            <person name="Dedysh S.N."/>
        </authorList>
    </citation>
    <scope>NUCLEOTIDE SEQUENCE [LARGE SCALE GENOMIC DNA]</scope>
    <source>
        <strain evidence="8">PX52</strain>
    </source>
</reference>
<evidence type="ECO:0000256" key="5">
    <source>
        <dbReference type="ARBA" id="ARBA00023204"/>
    </source>
</evidence>
<dbReference type="GO" id="GO:0005737">
    <property type="term" value="C:cytoplasm"/>
    <property type="evidence" value="ECO:0007669"/>
    <property type="project" value="UniProtKB-SubCell"/>
</dbReference>
<dbReference type="KEGG" id="lrs:PX52LOC_02193"/>
<comment type="domain">
    <text evidence="6">Has three domains with a flexible linker between the domains II and III and assumes an 'L' shape. Domain III is highly mobile and contacts RuvB.</text>
</comment>
<comment type="subcellular location">
    <subcellularLocation>
        <location evidence="6">Cytoplasm</location>
    </subcellularLocation>
</comment>
<evidence type="ECO:0000256" key="6">
    <source>
        <dbReference type="HAMAP-Rule" id="MF_00031"/>
    </source>
</evidence>
<dbReference type="InterPro" id="IPR010994">
    <property type="entry name" value="RuvA_2-like"/>
</dbReference>
<dbReference type="GO" id="GO:0006281">
    <property type="term" value="P:DNA repair"/>
    <property type="evidence" value="ECO:0007669"/>
    <property type="project" value="UniProtKB-UniRule"/>
</dbReference>
<protein>
    <recommendedName>
        <fullName evidence="6">Holliday junction branch migration complex subunit RuvA</fullName>
    </recommendedName>
</protein>
<keyword evidence="7" id="KW-0347">Helicase</keyword>
<keyword evidence="2 6" id="KW-0227">DNA damage</keyword>
<comment type="subunit">
    <text evidence="6">Homotetramer. Forms an RuvA(8)-RuvB(12)-Holliday junction (HJ) complex. HJ DNA is sandwiched between 2 RuvA tetramers; dsDNA enters through RuvA and exits via RuvB. An RuvB hexamer assembles on each DNA strand where it exits the tetramer. Each RuvB hexamer is contacted by two RuvA subunits (via domain III) on 2 adjacent RuvB subunits; this complex drives branch migration. In the full resolvosome a probable DNA-RuvA(4)-RuvB(12)-RuvC(2) complex forms which resolves the HJ.</text>
</comment>
<evidence type="ECO:0000256" key="1">
    <source>
        <dbReference type="ARBA" id="ARBA00022490"/>
    </source>
</evidence>
<comment type="function">
    <text evidence="6">The RuvA-RuvB-RuvC complex processes Holliday junction (HJ) DNA during genetic recombination and DNA repair, while the RuvA-RuvB complex plays an important role in the rescue of blocked DNA replication forks via replication fork reversal (RFR). RuvA specifically binds to HJ cruciform DNA, conferring on it an open structure. The RuvB hexamer acts as an ATP-dependent pump, pulling dsDNA into and through the RuvAB complex. HJ branch migration allows RuvC to scan DNA until it finds its consensus sequence, where it cleaves and resolves the cruciform DNA.</text>
</comment>
<dbReference type="EMBL" id="CP042425">
    <property type="protein sequence ID" value="QEL15278.1"/>
    <property type="molecule type" value="Genomic_DNA"/>
</dbReference>
<dbReference type="Pfam" id="PF14520">
    <property type="entry name" value="HHH_5"/>
    <property type="match status" value="1"/>
</dbReference>